<dbReference type="Pfam" id="PF00691">
    <property type="entry name" value="OmpA"/>
    <property type="match status" value="1"/>
</dbReference>
<keyword evidence="8" id="KW-1185">Reference proteome</keyword>
<comment type="subcellular location">
    <subcellularLocation>
        <location evidence="1">Cell outer membrane</location>
    </subcellularLocation>
</comment>
<dbReference type="EMBL" id="BFBR01000001">
    <property type="protein sequence ID" value="GBF56541.1"/>
    <property type="molecule type" value="Genomic_DNA"/>
</dbReference>
<dbReference type="SUPFAM" id="SSF103088">
    <property type="entry name" value="OmpA-like"/>
    <property type="match status" value="1"/>
</dbReference>
<dbReference type="PRINTS" id="PR01021">
    <property type="entry name" value="OMPADOMAIN"/>
</dbReference>
<dbReference type="InterPro" id="IPR006664">
    <property type="entry name" value="OMP_bac"/>
</dbReference>
<dbReference type="PROSITE" id="PS51123">
    <property type="entry name" value="OMPA_2"/>
    <property type="match status" value="1"/>
</dbReference>
<evidence type="ECO:0000259" key="6">
    <source>
        <dbReference type="PROSITE" id="PS51123"/>
    </source>
</evidence>
<feature type="domain" description="OmpA-like" evidence="6">
    <location>
        <begin position="149"/>
        <end position="266"/>
    </location>
</feature>
<evidence type="ECO:0000256" key="1">
    <source>
        <dbReference type="ARBA" id="ARBA00004442"/>
    </source>
</evidence>
<keyword evidence="5" id="KW-0812">Transmembrane</keyword>
<dbReference type="PANTHER" id="PTHR30329">
    <property type="entry name" value="STATOR ELEMENT OF FLAGELLAR MOTOR COMPLEX"/>
    <property type="match status" value="1"/>
</dbReference>
<dbReference type="InterPro" id="IPR050330">
    <property type="entry name" value="Bact_OuterMem_StrucFunc"/>
</dbReference>
<feature type="transmembrane region" description="Helical" evidence="5">
    <location>
        <begin position="12"/>
        <end position="33"/>
    </location>
</feature>
<dbReference type="CDD" id="cd07185">
    <property type="entry name" value="OmpA_C-like"/>
    <property type="match status" value="1"/>
</dbReference>
<comment type="caution">
    <text evidence="7">The sequence shown here is derived from an EMBL/GenBank/DDBJ whole genome shotgun (WGS) entry which is preliminary data.</text>
</comment>
<keyword evidence="2 4" id="KW-0472">Membrane</keyword>
<keyword evidence="5" id="KW-1133">Transmembrane helix</keyword>
<dbReference type="AlphaFoldDB" id="A0A2P2E651"/>
<dbReference type="PANTHER" id="PTHR30329:SF21">
    <property type="entry name" value="LIPOPROTEIN YIAD-RELATED"/>
    <property type="match status" value="1"/>
</dbReference>
<name>A0A2P2E651_9PROT</name>
<evidence type="ECO:0000313" key="7">
    <source>
        <dbReference type="EMBL" id="GBF56541.1"/>
    </source>
</evidence>
<reference evidence="7 8" key="1">
    <citation type="journal article" date="2018" name="Genome Announc.">
        <title>Draft Genome Sequence of "Candidatus Phycosocius bacilliformis," an Alphaproteobacterial Ectosymbiont of the Hydrocarbon-Producing Green Alga Botryococcus braunii.</title>
        <authorList>
            <person name="Tanabe Y."/>
            <person name="Yamaguchi H."/>
            <person name="Watanabe M.M."/>
        </authorList>
    </citation>
    <scope>NUCLEOTIDE SEQUENCE [LARGE SCALE GENOMIC DNA]</scope>
    <source>
        <strain evidence="7 8">BOTRYCO-2</strain>
    </source>
</reference>
<dbReference type="RefSeq" id="WP_108983416.1">
    <property type="nucleotide sequence ID" value="NZ_BFBR01000001.1"/>
</dbReference>
<evidence type="ECO:0000256" key="5">
    <source>
        <dbReference type="SAM" id="Phobius"/>
    </source>
</evidence>
<dbReference type="OrthoDB" id="9782229at2"/>
<gene>
    <name evidence="7" type="primary">arfA</name>
    <name evidence="7" type="ORF">PbB2_00198</name>
</gene>
<accession>A0A2P2E651</accession>
<evidence type="ECO:0000256" key="3">
    <source>
        <dbReference type="ARBA" id="ARBA00023237"/>
    </source>
</evidence>
<dbReference type="Gene3D" id="3.30.1330.60">
    <property type="entry name" value="OmpA-like domain"/>
    <property type="match status" value="1"/>
</dbReference>
<evidence type="ECO:0000256" key="4">
    <source>
        <dbReference type="PROSITE-ProRule" id="PRU00473"/>
    </source>
</evidence>
<organism evidence="7 8">
    <name type="scientific">Candidatus Phycosocius bacilliformis</name>
    <dbReference type="NCBI Taxonomy" id="1445552"/>
    <lineage>
        <taxon>Bacteria</taxon>
        <taxon>Pseudomonadati</taxon>
        <taxon>Pseudomonadota</taxon>
        <taxon>Alphaproteobacteria</taxon>
        <taxon>Caulobacterales</taxon>
        <taxon>Caulobacterales incertae sedis</taxon>
        <taxon>Candidatus Phycosocius</taxon>
    </lineage>
</organism>
<evidence type="ECO:0000256" key="2">
    <source>
        <dbReference type="ARBA" id="ARBA00023136"/>
    </source>
</evidence>
<sequence length="268" mass="28030">MGDTRRRRSKALASGTGVAVAILAALISLGLSLSPIRDKMAAAPSAPLVEPKATNWVELARQALDRAELTQIKVGFKAGVLSVSGDVSELEQRDEAGAIVRQAVLADPSHVGTVLALENRITVNGTDLADAPEAAALMGKSPGAKACQTAYDTLLDGRVINFASGSAVLADESKPLLDALADVARRCETYRVELGGHTDARGDATANQALSERRAQSVADYLVSKSVPASLLGVTGYGETQPRDARGSAEADARNRRIEFKIVEGVQD</sequence>
<protein>
    <submittedName>
        <fullName evidence="7">Peptidoglycan-binding protein ArfA</fullName>
    </submittedName>
</protein>
<dbReference type="InterPro" id="IPR036737">
    <property type="entry name" value="OmpA-like_sf"/>
</dbReference>
<dbReference type="InterPro" id="IPR006665">
    <property type="entry name" value="OmpA-like"/>
</dbReference>
<keyword evidence="3" id="KW-0998">Cell outer membrane</keyword>
<dbReference type="GO" id="GO:0009279">
    <property type="term" value="C:cell outer membrane"/>
    <property type="evidence" value="ECO:0007669"/>
    <property type="project" value="UniProtKB-SubCell"/>
</dbReference>
<proteinExistence type="predicted"/>
<evidence type="ECO:0000313" key="8">
    <source>
        <dbReference type="Proteomes" id="UP000245086"/>
    </source>
</evidence>
<dbReference type="Proteomes" id="UP000245086">
    <property type="component" value="Unassembled WGS sequence"/>
</dbReference>